<dbReference type="PANTHER" id="PTHR34408">
    <property type="entry name" value="FAMILY PROTEIN, PUTATIVE-RELATED"/>
    <property type="match status" value="1"/>
</dbReference>
<dbReference type="KEGG" id="rch:RUM_18890"/>
<dbReference type="Gene3D" id="2.30.30.40">
    <property type="entry name" value="SH3 Domains"/>
    <property type="match status" value="1"/>
</dbReference>
<dbReference type="GeneID" id="83156563"/>
<dbReference type="RefSeq" id="WP_015558840.1">
    <property type="nucleotide sequence ID" value="NC_021039.1"/>
</dbReference>
<dbReference type="InterPro" id="IPR052354">
    <property type="entry name" value="Cell_Wall_Dynamics_Protein"/>
</dbReference>
<dbReference type="SMART" id="SM00646">
    <property type="entry name" value="Ami_3"/>
    <property type="match status" value="1"/>
</dbReference>
<dbReference type="Proteomes" id="UP000007054">
    <property type="component" value="Chromosome"/>
</dbReference>
<gene>
    <name evidence="4" type="ordered locus">RUM_18890</name>
</gene>
<dbReference type="Pfam" id="PF08239">
    <property type="entry name" value="SH3_3"/>
    <property type="match status" value="1"/>
</dbReference>
<dbReference type="GO" id="GO:0008745">
    <property type="term" value="F:N-acetylmuramoyl-L-alanine amidase activity"/>
    <property type="evidence" value="ECO:0007669"/>
    <property type="project" value="InterPro"/>
</dbReference>
<dbReference type="PANTHER" id="PTHR34408:SF1">
    <property type="entry name" value="GLYCOSYL HYDROLASE FAMILY 19 DOMAIN-CONTAINING PROTEIN HI_1415"/>
    <property type="match status" value="1"/>
</dbReference>
<sequence length="251" mass="27039">MPRIFLSPSTQEWNTYVNGGNEEQYMNLLADALEPYLLASGISFVRNDPDRNVLGAIRDSNAGYYDVHLALHTNAAPESLAGQLRGIDVYYSPVSYNSERLATIMANNFKSIYPLPQRSNALATTSLGEVTQTRAVAVLAEVGYHDNPEDAAWIKGNLQPIAANIAQSLADYFGIPFNEPSGIRTGIVTADGSALNLRGYPSMEGSILGSIPDGSAVQIYGAVENWYVVSYDGQLGYANGDFITLTNGESA</sequence>
<proteinExistence type="predicted"/>
<evidence type="ECO:0000313" key="4">
    <source>
        <dbReference type="EMBL" id="CBL17934.1"/>
    </source>
</evidence>
<protein>
    <submittedName>
        <fullName evidence="4">N-acetylmuramoyl-L-alanine amidase</fullName>
    </submittedName>
</protein>
<dbReference type="PATRIC" id="fig|213810.4.peg.1788"/>
<dbReference type="GO" id="GO:0009253">
    <property type="term" value="P:peptidoglycan catabolic process"/>
    <property type="evidence" value="ECO:0007669"/>
    <property type="project" value="InterPro"/>
</dbReference>
<feature type="domain" description="SH3b" evidence="3">
    <location>
        <begin position="183"/>
        <end position="247"/>
    </location>
</feature>
<dbReference type="SUPFAM" id="SSF53187">
    <property type="entry name" value="Zn-dependent exopeptidases"/>
    <property type="match status" value="1"/>
</dbReference>
<evidence type="ECO:0000256" key="2">
    <source>
        <dbReference type="ARBA" id="ARBA00023316"/>
    </source>
</evidence>
<evidence type="ECO:0000259" key="3">
    <source>
        <dbReference type="PROSITE" id="PS51781"/>
    </source>
</evidence>
<dbReference type="HOGENOM" id="CLU_095661_0_0_9"/>
<keyword evidence="1" id="KW-0378">Hydrolase</keyword>
<dbReference type="EMBL" id="FP929052">
    <property type="protein sequence ID" value="CBL17934.1"/>
    <property type="molecule type" value="Genomic_DNA"/>
</dbReference>
<evidence type="ECO:0000313" key="5">
    <source>
        <dbReference type="Proteomes" id="UP000007054"/>
    </source>
</evidence>
<reference evidence="4" key="1">
    <citation type="submission" date="2010-03" db="EMBL/GenBank/DDBJ databases">
        <title>The genome sequence of Ruminococcus sp. 18P13.</title>
        <authorList>
            <consortium name="metaHIT consortium -- http://www.metahit.eu/"/>
            <person name="Pajon A."/>
            <person name="Turner K."/>
            <person name="Parkhill J."/>
            <person name="Bernalier A."/>
        </authorList>
    </citation>
    <scope>NUCLEOTIDE SEQUENCE [LARGE SCALE GENOMIC DNA]</scope>
    <source>
        <strain evidence="4">Type strain: 18P13</strain>
    </source>
</reference>
<keyword evidence="5" id="KW-1185">Reference proteome</keyword>
<dbReference type="BioCyc" id="RCHA213810:RUM_RS09165-MONOMER"/>
<evidence type="ECO:0000256" key="1">
    <source>
        <dbReference type="ARBA" id="ARBA00022801"/>
    </source>
</evidence>
<dbReference type="SMART" id="SM00287">
    <property type="entry name" value="SH3b"/>
    <property type="match status" value="1"/>
</dbReference>
<accession>D4LE89</accession>
<dbReference type="PROSITE" id="PS51781">
    <property type="entry name" value="SH3B"/>
    <property type="match status" value="1"/>
</dbReference>
<dbReference type="GO" id="GO:0071555">
    <property type="term" value="P:cell wall organization"/>
    <property type="evidence" value="ECO:0007669"/>
    <property type="project" value="UniProtKB-KW"/>
</dbReference>
<dbReference type="CDD" id="cd02696">
    <property type="entry name" value="MurNAc-LAA"/>
    <property type="match status" value="1"/>
</dbReference>
<keyword evidence="2" id="KW-0961">Cell wall biogenesis/degradation</keyword>
<organism evidence="4 5">
    <name type="scientific">Ruminococcus champanellensis (strain DSM 18848 / JCM 17042 / KCTC 15320 / 18P13)</name>
    <dbReference type="NCBI Taxonomy" id="213810"/>
    <lineage>
        <taxon>Bacteria</taxon>
        <taxon>Bacillati</taxon>
        <taxon>Bacillota</taxon>
        <taxon>Clostridia</taxon>
        <taxon>Eubacteriales</taxon>
        <taxon>Oscillospiraceae</taxon>
        <taxon>Ruminococcus</taxon>
    </lineage>
</organism>
<reference evidence="4" key="2">
    <citation type="submission" date="2010-03" db="EMBL/GenBank/DDBJ databases">
        <authorList>
            <person name="Pajon A."/>
        </authorList>
    </citation>
    <scope>NUCLEOTIDE SEQUENCE</scope>
    <source>
        <strain evidence="4">Type strain: 18P13</strain>
    </source>
</reference>
<dbReference type="Gene3D" id="3.40.630.40">
    <property type="entry name" value="Zn-dependent exopeptidases"/>
    <property type="match status" value="1"/>
</dbReference>
<dbReference type="InterPro" id="IPR002508">
    <property type="entry name" value="MurNAc-LAA_cat"/>
</dbReference>
<name>D4LE89_RUMC1</name>
<dbReference type="Pfam" id="PF01520">
    <property type="entry name" value="Amidase_3"/>
    <property type="match status" value="1"/>
</dbReference>
<dbReference type="STRING" id="213810.RUM_18890"/>
<dbReference type="InterPro" id="IPR003646">
    <property type="entry name" value="SH3-like_bac-type"/>
</dbReference>
<dbReference type="AlphaFoldDB" id="D4LE89"/>